<proteinExistence type="predicted"/>
<gene>
    <name evidence="2" type="ORF">MNBD_GAMMA12-3773</name>
</gene>
<dbReference type="Pfam" id="PF05598">
    <property type="entry name" value="DUF772"/>
    <property type="match status" value="1"/>
</dbReference>
<accession>A0A3B0Y5U4</accession>
<reference evidence="2" key="1">
    <citation type="submission" date="2018-06" db="EMBL/GenBank/DDBJ databases">
        <authorList>
            <person name="Zhirakovskaya E."/>
        </authorList>
    </citation>
    <scope>NUCLEOTIDE SEQUENCE</scope>
</reference>
<dbReference type="AlphaFoldDB" id="A0A3B0Y5U4"/>
<name>A0A3B0Y5U4_9ZZZZ</name>
<protein>
    <submittedName>
        <fullName evidence="2">Elements of external origin transposon-related functions</fullName>
    </submittedName>
</protein>
<evidence type="ECO:0000259" key="1">
    <source>
        <dbReference type="Pfam" id="PF05598"/>
    </source>
</evidence>
<sequence>MRETRLAQTSIFDTYSKHKKGIQLKKLSDLLDEHPKILRLIGKDLVDQSLRPVGRSGMTVENIFRCLLLKQQLRISYEQLAFHLSDSVSYRTFVRLSVHSMPKKSSLQSTIRSIKPGTLEKVHRILSMDWLEKRKLSLENLRIDSTVVASNITPPSDSQLLNDSVRVLSRFLVKSRKATGQKIRFTDKRKVSKSLAFQIFNAKNARKEVLYPDLLKIVKVVLKQIERALLQVRVKAVSSITVGMMITHHPPCRSVLTLLAYTAPTSSI</sequence>
<feature type="domain" description="Transposase InsH N-terminal" evidence="1">
    <location>
        <begin position="19"/>
        <end position="108"/>
    </location>
</feature>
<dbReference type="EMBL" id="UOFL01000100">
    <property type="protein sequence ID" value="VAW76145.1"/>
    <property type="molecule type" value="Genomic_DNA"/>
</dbReference>
<evidence type="ECO:0000313" key="2">
    <source>
        <dbReference type="EMBL" id="VAW76145.1"/>
    </source>
</evidence>
<dbReference type="InterPro" id="IPR008490">
    <property type="entry name" value="Transposase_InsH_N"/>
</dbReference>
<organism evidence="2">
    <name type="scientific">hydrothermal vent metagenome</name>
    <dbReference type="NCBI Taxonomy" id="652676"/>
    <lineage>
        <taxon>unclassified sequences</taxon>
        <taxon>metagenomes</taxon>
        <taxon>ecological metagenomes</taxon>
    </lineage>
</organism>